<proteinExistence type="predicted"/>
<dbReference type="Proteomes" id="UP000315423">
    <property type="component" value="Unassembled WGS sequence"/>
</dbReference>
<organism evidence="1 2">
    <name type="scientific">Candidatus Methanomarinus sp</name>
    <dbReference type="NCBI Taxonomy" id="3386244"/>
    <lineage>
        <taxon>Archaea</taxon>
        <taxon>Methanobacteriati</taxon>
        <taxon>Methanobacteriota</taxon>
        <taxon>Stenosarchaea group</taxon>
        <taxon>Methanomicrobia</taxon>
        <taxon>Methanosarcinales</taxon>
        <taxon>ANME-2 cluster</taxon>
        <taxon>Candidatus Methanocomedenaceae</taxon>
        <taxon>Candidatus Methanomarinus</taxon>
    </lineage>
</organism>
<evidence type="ECO:0000313" key="1">
    <source>
        <dbReference type="EMBL" id="TKY91916.1"/>
    </source>
</evidence>
<sequence>MEENKKRTELKISGMSCAICATTIEKSVLSMEGVSYAQVNLGTETATIEYDSTKLTLTDIEKAVTDAGYEVINERVNLKIGGMTCAMCVKMIENALVRLDGIVSANINLGTEKAYVTYNPGIITVAEMKKAIEDAGYEYLGIEGGDTEDLEEIARENDLRKKRKRFIVGFAVGIPLMILMHLSVDLPFKMAYFMLVVSTPAFVYVSHPIFIAAYRALKNRNLNMDVMYSMGIGVAFIPDIMGFIGYTHSKLADRT</sequence>
<reference evidence="1" key="1">
    <citation type="submission" date="2018-09" db="EMBL/GenBank/DDBJ databases">
        <title>A genomic encyclopedia of anaerobic methanotrophic archaea.</title>
        <authorList>
            <person name="Skennerton C.T."/>
            <person name="Chadwick G.L."/>
            <person name="Laso-Perez R."/>
            <person name="Leu A.O."/>
            <person name="Speth D.R."/>
            <person name="Yu H."/>
            <person name="Morgan-Lang C."/>
            <person name="Hatzenpichler R."/>
            <person name="Goudeau D."/>
            <person name="Malmstrom R."/>
            <person name="Woyke T."/>
            <person name="Hallam S."/>
            <person name="Tyson G.W."/>
            <person name="Wegener G."/>
            <person name="Boetius A."/>
            <person name="Orphan V.J."/>
        </authorList>
    </citation>
    <scope>NUCLEOTIDE SEQUENCE</scope>
    <source>
        <strain evidence="1">CONS3730D10UFb2</strain>
    </source>
</reference>
<dbReference type="EMBL" id="QYBA01000106">
    <property type="protein sequence ID" value="TKY91916.1"/>
    <property type="molecule type" value="Genomic_DNA"/>
</dbReference>
<name>A0AC61SB49_9EURY</name>
<protein>
    <submittedName>
        <fullName evidence="1">Uncharacterized protein</fullName>
    </submittedName>
</protein>
<accession>A0AC61SB49</accession>
<evidence type="ECO:0000313" key="2">
    <source>
        <dbReference type="Proteomes" id="UP000315423"/>
    </source>
</evidence>
<gene>
    <name evidence="1" type="ORF">C5S46_03360</name>
</gene>
<comment type="caution">
    <text evidence="1">The sequence shown here is derived from an EMBL/GenBank/DDBJ whole genome shotgun (WGS) entry which is preliminary data.</text>
</comment>